<dbReference type="Proteomes" id="UP000001996">
    <property type="component" value="Unassembled WGS sequence"/>
</dbReference>
<dbReference type="GeneID" id="5231681"/>
<accession>A5E3J4</accession>
<dbReference type="OMA" id="VWIVISR"/>
<dbReference type="InParanoid" id="A5E3J4"/>
<dbReference type="AlphaFoldDB" id="A5E3J4"/>
<protein>
    <submittedName>
        <fullName evidence="1">Uncharacterized protein</fullName>
    </submittedName>
</protein>
<name>A5E3J4_LODEL</name>
<dbReference type="EMBL" id="CH981529">
    <property type="protein sequence ID" value="EDK46002.1"/>
    <property type="molecule type" value="Genomic_DNA"/>
</dbReference>
<dbReference type="eggNOG" id="ENOG502RQ15">
    <property type="taxonomic scope" value="Eukaryota"/>
</dbReference>
<keyword evidence="2" id="KW-1185">Reference proteome</keyword>
<dbReference type="Gene3D" id="1.10.472.10">
    <property type="entry name" value="Cyclin-like"/>
    <property type="match status" value="1"/>
</dbReference>
<dbReference type="CDD" id="cd20557">
    <property type="entry name" value="CYCLIN_ScPCL1-like"/>
    <property type="match status" value="1"/>
</dbReference>
<organism evidence="1 2">
    <name type="scientific">Lodderomyces elongisporus (strain ATCC 11503 / CBS 2605 / JCM 1781 / NBRC 1676 / NRRL YB-4239)</name>
    <name type="common">Yeast</name>
    <name type="synonym">Saccharomyces elongisporus</name>
    <dbReference type="NCBI Taxonomy" id="379508"/>
    <lineage>
        <taxon>Eukaryota</taxon>
        <taxon>Fungi</taxon>
        <taxon>Dikarya</taxon>
        <taxon>Ascomycota</taxon>
        <taxon>Saccharomycotina</taxon>
        <taxon>Pichiomycetes</taxon>
        <taxon>Debaryomycetaceae</taxon>
        <taxon>Candida/Lodderomyces clade</taxon>
        <taxon>Lodderomyces</taxon>
    </lineage>
</organism>
<dbReference type="HOGENOM" id="CLU_679839_0_0_1"/>
<reference evidence="1 2" key="1">
    <citation type="journal article" date="2009" name="Nature">
        <title>Evolution of pathogenicity and sexual reproduction in eight Candida genomes.</title>
        <authorList>
            <person name="Butler G."/>
            <person name="Rasmussen M.D."/>
            <person name="Lin M.F."/>
            <person name="Santos M.A."/>
            <person name="Sakthikumar S."/>
            <person name="Munro C.A."/>
            <person name="Rheinbay E."/>
            <person name="Grabherr M."/>
            <person name="Forche A."/>
            <person name="Reedy J.L."/>
            <person name="Agrafioti I."/>
            <person name="Arnaud M.B."/>
            <person name="Bates S."/>
            <person name="Brown A.J."/>
            <person name="Brunke S."/>
            <person name="Costanzo M.C."/>
            <person name="Fitzpatrick D.A."/>
            <person name="de Groot P.W."/>
            <person name="Harris D."/>
            <person name="Hoyer L.L."/>
            <person name="Hube B."/>
            <person name="Klis F.M."/>
            <person name="Kodira C."/>
            <person name="Lennard N."/>
            <person name="Logue M.E."/>
            <person name="Martin R."/>
            <person name="Neiman A.M."/>
            <person name="Nikolaou E."/>
            <person name="Quail M.A."/>
            <person name="Quinn J."/>
            <person name="Santos M.C."/>
            <person name="Schmitzberger F.F."/>
            <person name="Sherlock G."/>
            <person name="Shah P."/>
            <person name="Silverstein K.A."/>
            <person name="Skrzypek M.S."/>
            <person name="Soll D."/>
            <person name="Staggs R."/>
            <person name="Stansfield I."/>
            <person name="Stumpf M.P."/>
            <person name="Sudbery P.E."/>
            <person name="Srikantha T."/>
            <person name="Zeng Q."/>
            <person name="Berman J."/>
            <person name="Berriman M."/>
            <person name="Heitman J."/>
            <person name="Gow N.A."/>
            <person name="Lorenz M.C."/>
            <person name="Birren B.W."/>
            <person name="Kellis M."/>
            <person name="Cuomo C.A."/>
        </authorList>
    </citation>
    <scope>NUCLEOTIDE SEQUENCE [LARGE SCALE GENOMIC DNA]</scope>
    <source>
        <strain evidence="2">ATCC 11503 / BCRC 21390 / CBS 2605 / JCM 1781 / NBRC 1676 / NRRL YB-4239</strain>
    </source>
</reference>
<dbReference type="OrthoDB" id="244495at2759"/>
<dbReference type="VEuPathDB" id="FungiDB:LELG_04181"/>
<evidence type="ECO:0000313" key="2">
    <source>
        <dbReference type="Proteomes" id="UP000001996"/>
    </source>
</evidence>
<gene>
    <name evidence="1" type="ORF">LELG_04181</name>
</gene>
<evidence type="ECO:0000313" key="1">
    <source>
        <dbReference type="EMBL" id="EDK46002.1"/>
    </source>
</evidence>
<sequence>MTASMDPFYINGYIKLVWIVISRTRRQHHNSSISQSPHKLFSQFNAKYGRFLHQLIQNAQLSTTNLMISLYYLYKHYLNTILDQQETIQYSLSKDGTGEEMGNSFEQVIDPMIIYAILSSLVLSNKTLDDQSYTLKTWWIIIDNTNRQLPTSTVSLDLKLLNTMESFFLASLNYQLNYIKMATDWQFWQMIEQDKLFRFNKTILNRFKLIMSLDDELPQLQEQQLQSNACTGPCCMNNYFINTPVLSPITLTFSSPIELPLTPQTPGDYYKRRRLDIKPLPQQQQQSIQQPVQPLPIQQEFSQQFEELVVLPSQSFATPCPPMTFMASCQLAPTTMTSVPMTSMNPVYAQPSSTLFSSQGLFPQYYEWPAYQPQQVKPFYNNTSSIIPLQIAVNPYTNQNYVSYW</sequence>
<dbReference type="KEGG" id="lel:PVL30_003907"/>
<proteinExistence type="predicted"/>